<comment type="caution">
    <text evidence="1">The sequence shown here is derived from an EMBL/GenBank/DDBJ whole genome shotgun (WGS) entry which is preliminary data.</text>
</comment>
<organism evidence="1 2">
    <name type="scientific">Vibrio zhugei</name>
    <dbReference type="NCBI Taxonomy" id="2479546"/>
    <lineage>
        <taxon>Bacteria</taxon>
        <taxon>Pseudomonadati</taxon>
        <taxon>Pseudomonadota</taxon>
        <taxon>Gammaproteobacteria</taxon>
        <taxon>Vibrionales</taxon>
        <taxon>Vibrionaceae</taxon>
        <taxon>Vibrio</taxon>
    </lineage>
</organism>
<dbReference type="RefSeq" id="WP_123014452.1">
    <property type="nucleotide sequence ID" value="NZ_AP024912.1"/>
</dbReference>
<keyword evidence="2" id="KW-1185">Reference proteome</keyword>
<evidence type="ECO:0000313" key="2">
    <source>
        <dbReference type="Proteomes" id="UP001595384"/>
    </source>
</evidence>
<gene>
    <name evidence="1" type="ORF">ACFODT_02605</name>
</gene>
<name>A0ABV7C511_9VIBR</name>
<reference evidence="2" key="1">
    <citation type="journal article" date="2019" name="Int. J. Syst. Evol. Microbiol.">
        <title>The Global Catalogue of Microorganisms (GCM) 10K type strain sequencing project: providing services to taxonomists for standard genome sequencing and annotation.</title>
        <authorList>
            <consortium name="The Broad Institute Genomics Platform"/>
            <consortium name="The Broad Institute Genome Sequencing Center for Infectious Disease"/>
            <person name="Wu L."/>
            <person name="Ma J."/>
        </authorList>
    </citation>
    <scope>NUCLEOTIDE SEQUENCE [LARGE SCALE GENOMIC DNA]</scope>
    <source>
        <strain evidence="2">KCTC 62784</strain>
    </source>
</reference>
<sequence>MSLEATLMIDTHHSILKRIGEDTCQFFEQAHFHFSASPQYPELFDLDIIRADGSCLSLTSWFDEKRTRLTIGFGEEESMFQRLQLKPNGDGLYEYQRENLCFFIDGIIARISEIESIALSKKGFQR</sequence>
<dbReference type="EMBL" id="JBHRSE010000018">
    <property type="protein sequence ID" value="MFC3022723.1"/>
    <property type="molecule type" value="Genomic_DNA"/>
</dbReference>
<proteinExistence type="predicted"/>
<accession>A0ABV7C511</accession>
<protein>
    <submittedName>
        <fullName evidence="1">Uncharacterized protein</fullName>
    </submittedName>
</protein>
<evidence type="ECO:0000313" key="1">
    <source>
        <dbReference type="EMBL" id="MFC3022723.1"/>
    </source>
</evidence>
<dbReference type="Proteomes" id="UP001595384">
    <property type="component" value="Unassembled WGS sequence"/>
</dbReference>